<proteinExistence type="predicted"/>
<sequence length="102" mass="11657">MQEEKPISYTFPLVVENEKHTVGVTITPRPASAIGGENTLIEIYCLNSWKMRVYESRQYIYGSLKDLETAAKTKDWFPKLIVEIIKIVTPALSEFKTFTGKN</sequence>
<gene>
    <name evidence="1" type="ORF">Harvfovirus52_6</name>
</gene>
<protein>
    <submittedName>
        <fullName evidence="1">Uncharacterized protein</fullName>
    </submittedName>
</protein>
<accession>A0A3G5A388</accession>
<reference evidence="1" key="1">
    <citation type="submission" date="2018-10" db="EMBL/GenBank/DDBJ databases">
        <title>Hidden diversity of soil giant viruses.</title>
        <authorList>
            <person name="Schulz F."/>
            <person name="Alteio L."/>
            <person name="Goudeau D."/>
            <person name="Ryan E.M."/>
            <person name="Malmstrom R.R."/>
            <person name="Blanchard J."/>
            <person name="Woyke T."/>
        </authorList>
    </citation>
    <scope>NUCLEOTIDE SEQUENCE</scope>
    <source>
        <strain evidence="1">HAV1</strain>
    </source>
</reference>
<evidence type="ECO:0000313" key="1">
    <source>
        <dbReference type="EMBL" id="AYV81688.1"/>
    </source>
</evidence>
<organism evidence="1">
    <name type="scientific">Harvfovirus sp</name>
    <dbReference type="NCBI Taxonomy" id="2487768"/>
    <lineage>
        <taxon>Viruses</taxon>
        <taxon>Varidnaviria</taxon>
        <taxon>Bamfordvirae</taxon>
        <taxon>Nucleocytoviricota</taxon>
        <taxon>Megaviricetes</taxon>
        <taxon>Imitervirales</taxon>
        <taxon>Mimiviridae</taxon>
        <taxon>Klosneuvirinae</taxon>
    </lineage>
</organism>
<name>A0A3G5A388_9VIRU</name>
<dbReference type="EMBL" id="MK072294">
    <property type="protein sequence ID" value="AYV81688.1"/>
    <property type="molecule type" value="Genomic_DNA"/>
</dbReference>